<protein>
    <recommendedName>
        <fullName evidence="4">Cytosolic fatty-acid binding proteins domain-containing protein</fullName>
    </recommendedName>
</protein>
<dbReference type="InterPro" id="IPR000566">
    <property type="entry name" value="Lipocln_cytosolic_FA-bd_dom"/>
</dbReference>
<keyword evidence="3" id="KW-0813">Transport</keyword>
<dbReference type="Pfam" id="PF00061">
    <property type="entry name" value="Lipocalin"/>
    <property type="match status" value="1"/>
</dbReference>
<evidence type="ECO:0000256" key="3">
    <source>
        <dbReference type="RuleBase" id="RU003696"/>
    </source>
</evidence>
<dbReference type="OrthoDB" id="354351at2759"/>
<evidence type="ECO:0000256" key="1">
    <source>
        <dbReference type="ARBA" id="ARBA00008390"/>
    </source>
</evidence>
<dbReference type="PROSITE" id="PS00214">
    <property type="entry name" value="FABP"/>
    <property type="match status" value="1"/>
</dbReference>
<dbReference type="InterPro" id="IPR000463">
    <property type="entry name" value="Fatty_acid-bd"/>
</dbReference>
<comment type="similarity">
    <text evidence="1 3">Belongs to the calycin superfamily. Fatty-acid binding protein (FABP) family.</text>
</comment>
<reference evidence="5" key="1">
    <citation type="submission" date="2015-09" db="EMBL/GenBank/DDBJ databases">
        <title>De novo assembly of Pectinophora gossypiella (Pink Bollworm) gut transcriptome.</title>
        <authorList>
            <person name="Tassone E.E."/>
        </authorList>
    </citation>
    <scope>NUCLEOTIDE SEQUENCE</scope>
</reference>
<feature type="domain" description="Cytosolic fatty-acid binding proteins" evidence="4">
    <location>
        <begin position="19"/>
        <end position="36"/>
    </location>
</feature>
<gene>
    <name evidence="5" type="ORF">g.17672</name>
</gene>
<evidence type="ECO:0000313" key="5">
    <source>
        <dbReference type="EMBL" id="JAT88180.1"/>
    </source>
</evidence>
<dbReference type="SUPFAM" id="SSF50814">
    <property type="entry name" value="Lipocalins"/>
    <property type="match status" value="1"/>
</dbReference>
<dbReference type="PANTHER" id="PTHR11955">
    <property type="entry name" value="FATTY ACID BINDING PROTEIN"/>
    <property type="match status" value="1"/>
</dbReference>
<feature type="non-terminal residue" evidence="5">
    <location>
        <position position="1"/>
    </location>
</feature>
<dbReference type="InterPro" id="IPR031259">
    <property type="entry name" value="ILBP"/>
</dbReference>
<sequence>NFPGVDVVFVNKMDQYIGKKYKLKTSDNFEDYLKFVDIGLISRKTAVAVSPTAVLTSNADGSYTWTMSTSFRTVTMTFREGEEFVEERADGVKVKSLIQFEDDKMIQTQIEDNGRKSIHVRIFTPETLTVITTAEGWNGKCTRVYELVK</sequence>
<name>A0A1E1WMF0_PECGO</name>
<dbReference type="PRINTS" id="PR00178">
    <property type="entry name" value="FATTYACIDBP"/>
</dbReference>
<organism evidence="5">
    <name type="scientific">Pectinophora gossypiella</name>
    <name type="common">Cotton pink bollworm</name>
    <name type="synonym">Depressaria gossypiella</name>
    <dbReference type="NCBI Taxonomy" id="13191"/>
    <lineage>
        <taxon>Eukaryota</taxon>
        <taxon>Metazoa</taxon>
        <taxon>Ecdysozoa</taxon>
        <taxon>Arthropoda</taxon>
        <taxon>Hexapoda</taxon>
        <taxon>Insecta</taxon>
        <taxon>Pterygota</taxon>
        <taxon>Neoptera</taxon>
        <taxon>Endopterygota</taxon>
        <taxon>Lepidoptera</taxon>
        <taxon>Glossata</taxon>
        <taxon>Ditrysia</taxon>
        <taxon>Gelechioidea</taxon>
        <taxon>Gelechiidae</taxon>
        <taxon>Apatetrinae</taxon>
        <taxon>Pectinophora</taxon>
    </lineage>
</organism>
<dbReference type="Gene3D" id="2.40.128.20">
    <property type="match status" value="1"/>
</dbReference>
<evidence type="ECO:0000256" key="2">
    <source>
        <dbReference type="ARBA" id="ARBA00023121"/>
    </source>
</evidence>
<dbReference type="EMBL" id="GDQN01002874">
    <property type="protein sequence ID" value="JAT88180.1"/>
    <property type="molecule type" value="Transcribed_RNA"/>
</dbReference>
<dbReference type="InterPro" id="IPR012674">
    <property type="entry name" value="Calycin"/>
</dbReference>
<dbReference type="AlphaFoldDB" id="A0A1E1WMF0"/>
<dbReference type="GO" id="GO:0008289">
    <property type="term" value="F:lipid binding"/>
    <property type="evidence" value="ECO:0007669"/>
    <property type="project" value="UniProtKB-KW"/>
</dbReference>
<proteinExistence type="inferred from homology"/>
<accession>A0A1E1WMF0</accession>
<keyword evidence="2" id="KW-0446">Lipid-binding</keyword>
<evidence type="ECO:0000259" key="4">
    <source>
        <dbReference type="PROSITE" id="PS00214"/>
    </source>
</evidence>